<dbReference type="PANTHER" id="PTHR47993:SF2">
    <property type="entry name" value="F-BOX PROTEIN INTERACTION DOMAIN CONTAINING PROTEIN, EXPRESSED"/>
    <property type="match status" value="1"/>
</dbReference>
<evidence type="ECO:0000313" key="3">
    <source>
        <dbReference type="EMBL" id="KAG2570714.1"/>
    </source>
</evidence>
<dbReference type="EMBL" id="CM029049">
    <property type="protein sequence ID" value="KAG2570714.1"/>
    <property type="molecule type" value="Genomic_DNA"/>
</dbReference>
<dbReference type="CDD" id="cd22157">
    <property type="entry name" value="F-box_AtFBW1-like"/>
    <property type="match status" value="1"/>
</dbReference>
<accession>A0A8T0QKA9</accession>
<organism evidence="3 4">
    <name type="scientific">Panicum virgatum</name>
    <name type="common">Blackwell switchgrass</name>
    <dbReference type="NCBI Taxonomy" id="38727"/>
    <lineage>
        <taxon>Eukaryota</taxon>
        <taxon>Viridiplantae</taxon>
        <taxon>Streptophyta</taxon>
        <taxon>Embryophyta</taxon>
        <taxon>Tracheophyta</taxon>
        <taxon>Spermatophyta</taxon>
        <taxon>Magnoliopsida</taxon>
        <taxon>Liliopsida</taxon>
        <taxon>Poales</taxon>
        <taxon>Poaceae</taxon>
        <taxon>PACMAD clade</taxon>
        <taxon>Panicoideae</taxon>
        <taxon>Panicodae</taxon>
        <taxon>Paniceae</taxon>
        <taxon>Panicinae</taxon>
        <taxon>Panicum</taxon>
        <taxon>Panicum sect. Hiantes</taxon>
    </lineage>
</organism>
<dbReference type="InterPro" id="IPR036047">
    <property type="entry name" value="F-box-like_dom_sf"/>
</dbReference>
<gene>
    <name evidence="3" type="ORF">PVAP13_7KG024100</name>
</gene>
<evidence type="ECO:0000256" key="1">
    <source>
        <dbReference type="SAM" id="MobiDB-lite"/>
    </source>
</evidence>
<sequence>MPKLSQHPSGGVDLARKERKDLAPSPSSQPRATSLETATTAHTRTGCPTTMPRGRQSRGPDGLAGFPEEILQEILVRLPAKSVLRCRAVCRGWRRLTTDPAFLVAHHRHQPTLHFISSIGGTCVNYYYSLDAIRLQKAERQPVLWPRGCRFDASCDGLVVIGGYICNPATRQWAPLSRRKGYFGNIIGLYRHQPSGEYRLLFWRPSNVPSAMYCPNDYCVHTVGSENPRCITCSITLVDEELRRALSGMGPDIRGAPVHLHGNLHIHWKKEWNVNYHRILMRPPAVNPRHIMQLFDMGGMLAASCSKDAMMDMRIFSLQYRIKLPEMEIRQFQEQGDWLAKIVSEEGDLLVSCFGWLLHYDRNCNLLAKFQLKESLIQHTFFQKKPNNSSSPFMPC</sequence>
<reference evidence="3" key="1">
    <citation type="submission" date="2020-05" db="EMBL/GenBank/DDBJ databases">
        <title>WGS assembly of Panicum virgatum.</title>
        <authorList>
            <person name="Lovell J.T."/>
            <person name="Jenkins J."/>
            <person name="Shu S."/>
            <person name="Juenger T.E."/>
            <person name="Schmutz J."/>
        </authorList>
    </citation>
    <scope>NUCLEOTIDE SEQUENCE</scope>
    <source>
        <strain evidence="3">AP13</strain>
    </source>
</reference>
<dbReference type="SMART" id="SM00256">
    <property type="entry name" value="FBOX"/>
    <property type="match status" value="1"/>
</dbReference>
<dbReference type="InterPro" id="IPR050233">
    <property type="entry name" value="A_thaliana_F-box"/>
</dbReference>
<dbReference type="PANTHER" id="PTHR47993">
    <property type="entry name" value="OS09G0372900 PROTEIN-RELATED"/>
    <property type="match status" value="1"/>
</dbReference>
<proteinExistence type="predicted"/>
<dbReference type="AlphaFoldDB" id="A0A8T0QKA9"/>
<feature type="compositionally biased region" description="Polar residues" evidence="1">
    <location>
        <begin position="25"/>
        <end position="48"/>
    </location>
</feature>
<dbReference type="Proteomes" id="UP000823388">
    <property type="component" value="Chromosome 7K"/>
</dbReference>
<feature type="region of interest" description="Disordered" evidence="1">
    <location>
        <begin position="1"/>
        <end position="63"/>
    </location>
</feature>
<evidence type="ECO:0000259" key="2">
    <source>
        <dbReference type="PROSITE" id="PS50181"/>
    </source>
</evidence>
<dbReference type="InterPro" id="IPR001810">
    <property type="entry name" value="F-box_dom"/>
</dbReference>
<comment type="caution">
    <text evidence="3">The sequence shown here is derived from an EMBL/GenBank/DDBJ whole genome shotgun (WGS) entry which is preliminary data.</text>
</comment>
<name>A0A8T0QKA9_PANVG</name>
<dbReference type="Gene3D" id="1.20.1280.50">
    <property type="match status" value="1"/>
</dbReference>
<protein>
    <recommendedName>
        <fullName evidence="2">F-box domain-containing protein</fullName>
    </recommendedName>
</protein>
<dbReference type="Pfam" id="PF12937">
    <property type="entry name" value="F-box-like"/>
    <property type="match status" value="1"/>
</dbReference>
<keyword evidence="4" id="KW-1185">Reference proteome</keyword>
<dbReference type="SUPFAM" id="SSF81383">
    <property type="entry name" value="F-box domain"/>
    <property type="match status" value="1"/>
</dbReference>
<evidence type="ECO:0000313" key="4">
    <source>
        <dbReference type="Proteomes" id="UP000823388"/>
    </source>
</evidence>
<feature type="domain" description="F-box" evidence="2">
    <location>
        <begin position="60"/>
        <end position="106"/>
    </location>
</feature>
<dbReference type="PROSITE" id="PS50181">
    <property type="entry name" value="FBOX"/>
    <property type="match status" value="1"/>
</dbReference>